<evidence type="ECO:0000256" key="1">
    <source>
        <dbReference type="ARBA" id="ARBA00001335"/>
    </source>
</evidence>
<dbReference type="PANTHER" id="PTHR28570">
    <property type="entry name" value="ASPARTYL AMINOPEPTIDASE"/>
    <property type="match status" value="1"/>
</dbReference>
<evidence type="ECO:0000313" key="15">
    <source>
        <dbReference type="WBParaSite" id="GPLIN_000936600"/>
    </source>
</evidence>
<evidence type="ECO:0000256" key="13">
    <source>
        <dbReference type="RuleBase" id="RU004386"/>
    </source>
</evidence>
<comment type="catalytic activity">
    <reaction evidence="1">
        <text>Release of an N-terminal aspartate or glutamate from a peptide, with a preference for aspartate.</text>
        <dbReference type="EC" id="3.4.11.21"/>
    </reaction>
</comment>
<evidence type="ECO:0000256" key="8">
    <source>
        <dbReference type="ARBA" id="ARBA00022670"/>
    </source>
</evidence>
<dbReference type="PANTHER" id="PTHR28570:SF3">
    <property type="entry name" value="ASPARTYL AMINOPEPTIDASE"/>
    <property type="match status" value="1"/>
</dbReference>
<keyword evidence="11 13" id="KW-0862">Zinc</keyword>
<dbReference type="PRINTS" id="PR00932">
    <property type="entry name" value="AMINO1PTASE"/>
</dbReference>
<evidence type="ECO:0000256" key="7">
    <source>
        <dbReference type="ARBA" id="ARBA00022438"/>
    </source>
</evidence>
<keyword evidence="12 13" id="KW-0482">Metalloprotease</keyword>
<dbReference type="CDD" id="cd05658">
    <property type="entry name" value="M18_DAP"/>
    <property type="match status" value="1"/>
</dbReference>
<comment type="subunit">
    <text evidence="4">Tetrahedron-shaped homododecamer built from six homodimers.</text>
</comment>
<keyword evidence="10 13" id="KW-0378">Hydrolase</keyword>
<reference evidence="14" key="2">
    <citation type="submission" date="2014-05" db="EMBL/GenBank/DDBJ databases">
        <title>The genome and life-stage specific transcriptomes of Globodera pallida elucidate key aspects of plant parasitism by a cyst nematode.</title>
        <authorList>
            <person name="Cotton J.A."/>
            <person name="Lilley C.J."/>
            <person name="Jones L.M."/>
            <person name="Kikuchi T."/>
            <person name="Reid A.J."/>
            <person name="Thorpe P."/>
            <person name="Tsai I.J."/>
            <person name="Beasley H."/>
            <person name="Blok V."/>
            <person name="Cock P.J.A."/>
            <person name="Van den Akker S.E."/>
            <person name="Holroyd N."/>
            <person name="Hunt M."/>
            <person name="Mantelin S."/>
            <person name="Naghra H."/>
            <person name="Pain A."/>
            <person name="Palomares-Rius J.E."/>
            <person name="Zarowiecki M."/>
            <person name="Berriman M."/>
            <person name="Jones J.T."/>
            <person name="Urwin P.E."/>
        </authorList>
    </citation>
    <scope>NUCLEOTIDE SEQUENCE [LARGE SCALE GENOMIC DNA]</scope>
    <source>
        <strain evidence="14">Lindley</strain>
    </source>
</reference>
<dbReference type="Pfam" id="PF02127">
    <property type="entry name" value="Peptidase_M18"/>
    <property type="match status" value="1"/>
</dbReference>
<evidence type="ECO:0000256" key="2">
    <source>
        <dbReference type="ARBA" id="ARBA00001947"/>
    </source>
</evidence>
<evidence type="ECO:0000256" key="4">
    <source>
        <dbReference type="ARBA" id="ARBA00011395"/>
    </source>
</evidence>
<dbReference type="GO" id="GO:0006508">
    <property type="term" value="P:proteolysis"/>
    <property type="evidence" value="ECO:0007669"/>
    <property type="project" value="UniProtKB-KW"/>
</dbReference>
<evidence type="ECO:0000256" key="11">
    <source>
        <dbReference type="ARBA" id="ARBA00022833"/>
    </source>
</evidence>
<accession>A0A183C919</accession>
<comment type="similarity">
    <text evidence="3 13">Belongs to the peptidase M18 family.</text>
</comment>
<keyword evidence="7 13" id="KW-0031">Aminopeptidase</keyword>
<evidence type="ECO:0000313" key="14">
    <source>
        <dbReference type="Proteomes" id="UP000050741"/>
    </source>
</evidence>
<dbReference type="Proteomes" id="UP000050741">
    <property type="component" value="Unassembled WGS sequence"/>
</dbReference>
<dbReference type="InterPro" id="IPR001948">
    <property type="entry name" value="Peptidase_M18"/>
</dbReference>
<proteinExistence type="inferred from homology"/>
<dbReference type="Gene3D" id="3.40.630.10">
    <property type="entry name" value="Zn peptidases"/>
    <property type="match status" value="1"/>
</dbReference>
<dbReference type="SUPFAM" id="SSF53187">
    <property type="entry name" value="Zn-dependent exopeptidases"/>
    <property type="match status" value="1"/>
</dbReference>
<reference evidence="14" key="1">
    <citation type="submission" date="2013-12" db="EMBL/GenBank/DDBJ databases">
        <authorList>
            <person name="Aslett M."/>
        </authorList>
    </citation>
    <scope>NUCLEOTIDE SEQUENCE [LARGE SCALE GENOMIC DNA]</scope>
    <source>
        <strain evidence="14">Lindley</strain>
    </source>
</reference>
<evidence type="ECO:0000256" key="6">
    <source>
        <dbReference type="ARBA" id="ARBA00015118"/>
    </source>
</evidence>
<dbReference type="SUPFAM" id="SSF101821">
    <property type="entry name" value="Aminopeptidase/glucanase lid domain"/>
    <property type="match status" value="1"/>
</dbReference>
<dbReference type="Gene3D" id="2.30.250.10">
    <property type="entry name" value="Aminopeptidase i, Domain 2"/>
    <property type="match status" value="1"/>
</dbReference>
<dbReference type="EC" id="3.4.11.21" evidence="5"/>
<evidence type="ECO:0000256" key="12">
    <source>
        <dbReference type="ARBA" id="ARBA00023049"/>
    </source>
</evidence>
<evidence type="ECO:0000256" key="9">
    <source>
        <dbReference type="ARBA" id="ARBA00022723"/>
    </source>
</evidence>
<dbReference type="InterPro" id="IPR023358">
    <property type="entry name" value="Peptidase_M18_dom2"/>
</dbReference>
<sequence>MVHLIRHNCLKIPAPTDNKLTTMQNSKNAALAFLSFLNKSVTPFHAVESVEDILKNANFVKLSECDNIQIRPKDRFYVKKSETSIFAFVVGGSFKPCDAGFSIVVAHTDSPCLRIKPISKKSSEQFLQVGVSPYGGGIWRSWFDRDLSTAGQVVFRQSDPDGADVIRHKLVDLRRPLFHIPSLAIHLEAKFELNTEQHLRPIMAHIACDNKDRATKINGQNDNAEKCADNAEKCANNAGAAPGPVKNCQRLIGDHHVQLLETVAAAVGCKAEDILDMDLYLYDTQPAILSGLNEEFISGARLDNLVGTYTAIAGLVESLDDSQALDADPNVRVVACFDNEECGSGSAQGAQSRFFESLLRRILFHIEHPMAFECSIGRSFMISADQAHSVHPNYAQKHEEQHKPSFHRGIVVKINANQRYATTAITHSVLKVIADTVDVPLQKIVVRNDVGCGSTVGPVLSAKLGIQLAMHSIREIGDVPSILYSTRLYSGFFAQLPKVLKSMKKMES</sequence>
<keyword evidence="8 13" id="KW-0645">Protease</keyword>
<dbReference type="GO" id="GO:0005737">
    <property type="term" value="C:cytoplasm"/>
    <property type="evidence" value="ECO:0007669"/>
    <property type="project" value="UniProtKB-ARBA"/>
</dbReference>
<dbReference type="NCBIfam" id="NF002759">
    <property type="entry name" value="PRK02813.1"/>
    <property type="match status" value="1"/>
</dbReference>
<dbReference type="GO" id="GO:0008237">
    <property type="term" value="F:metallopeptidase activity"/>
    <property type="evidence" value="ECO:0007669"/>
    <property type="project" value="UniProtKB-KW"/>
</dbReference>
<name>A0A183C919_GLOPA</name>
<dbReference type="GO" id="GO:0008270">
    <property type="term" value="F:zinc ion binding"/>
    <property type="evidence" value="ECO:0007669"/>
    <property type="project" value="InterPro"/>
</dbReference>
<keyword evidence="9 13" id="KW-0479">Metal-binding</keyword>
<evidence type="ECO:0000256" key="10">
    <source>
        <dbReference type="ARBA" id="ARBA00022801"/>
    </source>
</evidence>
<keyword evidence="14" id="KW-1185">Reference proteome</keyword>
<organism evidence="14 15">
    <name type="scientific">Globodera pallida</name>
    <name type="common">Potato cyst nematode worm</name>
    <name type="synonym">Heterodera pallida</name>
    <dbReference type="NCBI Taxonomy" id="36090"/>
    <lineage>
        <taxon>Eukaryota</taxon>
        <taxon>Metazoa</taxon>
        <taxon>Ecdysozoa</taxon>
        <taxon>Nematoda</taxon>
        <taxon>Chromadorea</taxon>
        <taxon>Rhabditida</taxon>
        <taxon>Tylenchina</taxon>
        <taxon>Tylenchomorpha</taxon>
        <taxon>Tylenchoidea</taxon>
        <taxon>Heteroderidae</taxon>
        <taxon>Heteroderinae</taxon>
        <taxon>Globodera</taxon>
    </lineage>
</organism>
<dbReference type="FunFam" id="2.30.250.10:FF:000001">
    <property type="entry name" value="Aspartyl aminopeptidase 1"/>
    <property type="match status" value="1"/>
</dbReference>
<dbReference type="GO" id="GO:0004177">
    <property type="term" value="F:aminopeptidase activity"/>
    <property type="evidence" value="ECO:0007669"/>
    <property type="project" value="UniProtKB-KW"/>
</dbReference>
<dbReference type="AlphaFoldDB" id="A0A183C919"/>
<dbReference type="WBParaSite" id="GPLIN_000936600">
    <property type="protein sequence ID" value="GPLIN_000936600"/>
    <property type="gene ID" value="GPLIN_000936600"/>
</dbReference>
<comment type="cofactor">
    <cofactor evidence="2">
        <name>Zn(2+)</name>
        <dbReference type="ChEBI" id="CHEBI:29105"/>
    </cofactor>
</comment>
<evidence type="ECO:0000256" key="5">
    <source>
        <dbReference type="ARBA" id="ARBA00011965"/>
    </source>
</evidence>
<evidence type="ECO:0000256" key="3">
    <source>
        <dbReference type="ARBA" id="ARBA00008290"/>
    </source>
</evidence>
<protein>
    <recommendedName>
        <fullName evidence="6">Aspartyl aminopeptidase</fullName>
        <ecNumber evidence="5">3.4.11.21</ecNumber>
    </recommendedName>
</protein>
<reference evidence="15" key="3">
    <citation type="submission" date="2016-06" db="UniProtKB">
        <authorList>
            <consortium name="WormBaseParasite"/>
        </authorList>
    </citation>
    <scope>IDENTIFICATION</scope>
</reference>